<dbReference type="Proteomes" id="UP000789524">
    <property type="component" value="Unassembled WGS sequence"/>
</dbReference>
<evidence type="ECO:0000313" key="3">
    <source>
        <dbReference type="EMBL" id="CAG9580030.1"/>
    </source>
</evidence>
<protein>
    <submittedName>
        <fullName evidence="1">(African queen) hypothetical protein</fullName>
    </submittedName>
</protein>
<organism evidence="1 4">
    <name type="scientific">Danaus chrysippus</name>
    <name type="common">African queen</name>
    <dbReference type="NCBI Taxonomy" id="151541"/>
    <lineage>
        <taxon>Eukaryota</taxon>
        <taxon>Metazoa</taxon>
        <taxon>Ecdysozoa</taxon>
        <taxon>Arthropoda</taxon>
        <taxon>Hexapoda</taxon>
        <taxon>Insecta</taxon>
        <taxon>Pterygota</taxon>
        <taxon>Neoptera</taxon>
        <taxon>Endopterygota</taxon>
        <taxon>Lepidoptera</taxon>
        <taxon>Glossata</taxon>
        <taxon>Ditrysia</taxon>
        <taxon>Papilionoidea</taxon>
        <taxon>Nymphalidae</taxon>
        <taxon>Danainae</taxon>
        <taxon>Danaini</taxon>
        <taxon>Danaina</taxon>
        <taxon>Danaus</taxon>
        <taxon>Anosia</taxon>
    </lineage>
</organism>
<accession>A0A8J2QCW8</accession>
<reference evidence="1" key="1">
    <citation type="submission" date="2021-09" db="EMBL/GenBank/DDBJ databases">
        <authorList>
            <person name="Martin H S."/>
        </authorList>
    </citation>
    <scope>NUCLEOTIDE SEQUENCE</scope>
</reference>
<evidence type="ECO:0000313" key="4">
    <source>
        <dbReference type="Proteomes" id="UP000789524"/>
    </source>
</evidence>
<keyword evidence="4" id="KW-1185">Reference proteome</keyword>
<dbReference type="OrthoDB" id="7362285at2759"/>
<dbReference type="AlphaFoldDB" id="A0A8J2QCW8"/>
<proteinExistence type="predicted"/>
<dbReference type="EMBL" id="CAKASE010000079">
    <property type="protein sequence ID" value="CAG9580030.1"/>
    <property type="molecule type" value="Genomic_DNA"/>
</dbReference>
<dbReference type="EMBL" id="CAKASE010000062">
    <property type="protein sequence ID" value="CAG9569233.1"/>
    <property type="molecule type" value="Genomic_DNA"/>
</dbReference>
<comment type="caution">
    <text evidence="1">The sequence shown here is derived from an EMBL/GenBank/DDBJ whole genome shotgun (WGS) entry which is preliminary data.</text>
</comment>
<evidence type="ECO:0000313" key="1">
    <source>
        <dbReference type="EMBL" id="CAG9560090.1"/>
    </source>
</evidence>
<sequence>MGLPPITKDTDKNDNQNICLISEDRKYKTSTFSNEGSFCSLNSNTMTQQEPKLTAAMTHSAQLSKPSAIPTTIVNRSDKSVRHTAYLGENNTMMSNTKTIAEIVREGKWNKQKQDDEWIRVQRKRTRNRFMGHRGKAILEPGNKFKAAEIKIPIYIYNVSKEVSVCDIHAYIKTKTTLDVDIEKITMKIKKDYESYKIFIPKHKLELFMSDEFWPEGVAYRRFFDFKQRVNGNAYKNTENNQKAI</sequence>
<gene>
    <name evidence="3" type="ORF">DCHRY22_LOCUS13500</name>
    <name evidence="1" type="ORF">DCHRY22_LOCUS1815</name>
    <name evidence="2" type="ORF">DCHRY22_LOCUS8779</name>
</gene>
<name>A0A8J2QCW8_9NEOP</name>
<dbReference type="EMBL" id="CAKASE010000044">
    <property type="protein sequence ID" value="CAG9560090.1"/>
    <property type="molecule type" value="Genomic_DNA"/>
</dbReference>
<evidence type="ECO:0000313" key="2">
    <source>
        <dbReference type="EMBL" id="CAG9569233.1"/>
    </source>
</evidence>